<evidence type="ECO:0000313" key="1">
    <source>
        <dbReference type="EMBL" id="GGE12742.1"/>
    </source>
</evidence>
<name>A0A917E7K1_9HYPH</name>
<gene>
    <name evidence="1" type="ORF">GCM10011390_34910</name>
</gene>
<proteinExistence type="predicted"/>
<evidence type="ECO:0000313" key="2">
    <source>
        <dbReference type="Proteomes" id="UP000644699"/>
    </source>
</evidence>
<protein>
    <submittedName>
        <fullName evidence="1">Uncharacterized protein</fullName>
    </submittedName>
</protein>
<sequence>MKNLFGPDIASVLYLAYALPQLREVSKEAADLLEATILECAVSLSGSQNHPEEQLDLATFLSYALRDVETITPVGVNLLRQAIGSLGSVRHDGVERQSFLH</sequence>
<dbReference type="AlphaFoldDB" id="A0A917E7K1"/>
<dbReference type="RefSeq" id="WP_188910730.1">
    <property type="nucleotide sequence ID" value="NZ_BMIQ01000005.1"/>
</dbReference>
<organism evidence="1 2">
    <name type="scientific">Aureimonas endophytica</name>
    <dbReference type="NCBI Taxonomy" id="2027858"/>
    <lineage>
        <taxon>Bacteria</taxon>
        <taxon>Pseudomonadati</taxon>
        <taxon>Pseudomonadota</taxon>
        <taxon>Alphaproteobacteria</taxon>
        <taxon>Hyphomicrobiales</taxon>
        <taxon>Aurantimonadaceae</taxon>
        <taxon>Aureimonas</taxon>
    </lineage>
</organism>
<reference evidence="1" key="1">
    <citation type="journal article" date="2014" name="Int. J. Syst. Evol. Microbiol.">
        <title>Complete genome sequence of Corynebacterium casei LMG S-19264T (=DSM 44701T), isolated from a smear-ripened cheese.</title>
        <authorList>
            <consortium name="US DOE Joint Genome Institute (JGI-PGF)"/>
            <person name="Walter F."/>
            <person name="Albersmeier A."/>
            <person name="Kalinowski J."/>
            <person name="Ruckert C."/>
        </authorList>
    </citation>
    <scope>NUCLEOTIDE SEQUENCE</scope>
    <source>
        <strain evidence="1">CGMCC 1.15367</strain>
    </source>
</reference>
<keyword evidence="2" id="KW-1185">Reference proteome</keyword>
<dbReference type="Proteomes" id="UP000644699">
    <property type="component" value="Unassembled WGS sequence"/>
</dbReference>
<reference evidence="1" key="2">
    <citation type="submission" date="2020-09" db="EMBL/GenBank/DDBJ databases">
        <authorList>
            <person name="Sun Q."/>
            <person name="Zhou Y."/>
        </authorList>
    </citation>
    <scope>NUCLEOTIDE SEQUENCE</scope>
    <source>
        <strain evidence="1">CGMCC 1.15367</strain>
    </source>
</reference>
<accession>A0A917E7K1</accession>
<dbReference type="EMBL" id="BMIQ01000005">
    <property type="protein sequence ID" value="GGE12742.1"/>
    <property type="molecule type" value="Genomic_DNA"/>
</dbReference>
<comment type="caution">
    <text evidence="1">The sequence shown here is derived from an EMBL/GenBank/DDBJ whole genome shotgun (WGS) entry which is preliminary data.</text>
</comment>